<gene>
    <name evidence="1" type="ORF">SDC9_124714</name>
</gene>
<organism evidence="1">
    <name type="scientific">bioreactor metagenome</name>
    <dbReference type="NCBI Taxonomy" id="1076179"/>
    <lineage>
        <taxon>unclassified sequences</taxon>
        <taxon>metagenomes</taxon>
        <taxon>ecological metagenomes</taxon>
    </lineage>
</organism>
<evidence type="ECO:0000313" key="1">
    <source>
        <dbReference type="EMBL" id="MPM77706.1"/>
    </source>
</evidence>
<name>A0A645CL65_9ZZZZ</name>
<dbReference type="EMBL" id="VSSQ01028123">
    <property type="protein sequence ID" value="MPM77706.1"/>
    <property type="molecule type" value="Genomic_DNA"/>
</dbReference>
<accession>A0A645CL65</accession>
<protein>
    <submittedName>
        <fullName evidence="1">Uncharacterized protein</fullName>
    </submittedName>
</protein>
<proteinExistence type="predicted"/>
<reference evidence="1" key="1">
    <citation type="submission" date="2019-08" db="EMBL/GenBank/DDBJ databases">
        <authorList>
            <person name="Kucharzyk K."/>
            <person name="Murdoch R.W."/>
            <person name="Higgins S."/>
            <person name="Loffler F."/>
        </authorList>
    </citation>
    <scope>NUCLEOTIDE SEQUENCE</scope>
</reference>
<sequence length="40" mass="4625">MTAFNGEREAQITLITEQRFIEIDDHGNQGHDDNAYCQKD</sequence>
<dbReference type="AlphaFoldDB" id="A0A645CL65"/>
<comment type="caution">
    <text evidence="1">The sequence shown here is derived from an EMBL/GenBank/DDBJ whole genome shotgun (WGS) entry which is preliminary data.</text>
</comment>